<dbReference type="PANTHER" id="PTHR31793">
    <property type="entry name" value="4-HYDROXYBENZOYL-COA THIOESTERASE FAMILY MEMBER"/>
    <property type="match status" value="1"/>
</dbReference>
<dbReference type="PANTHER" id="PTHR31793:SF27">
    <property type="entry name" value="NOVEL THIOESTERASE SUPERFAMILY DOMAIN AND SAPOSIN A-TYPE DOMAIN CONTAINING PROTEIN (0610012H03RIK)"/>
    <property type="match status" value="1"/>
</dbReference>
<evidence type="ECO:0000313" key="3">
    <source>
        <dbReference type="EMBL" id="RNF40339.1"/>
    </source>
</evidence>
<dbReference type="RefSeq" id="WP_123164846.1">
    <property type="nucleotide sequence ID" value="NZ_RIAX01000003.1"/>
</dbReference>
<proteinExistence type="inferred from homology"/>
<sequence length="135" mass="15425">MYKTIIEPRVSETDGVGHINNTTLPIWFEAARNPFFKVFMPDNSFSSWKIVLANMSVDFLGQIYFGENVEIHTWVKKIGNSSIELYEEAFQGGRLCARGRAVYVNFDMDKQKAVPIGEEIRDALGKHVYKTETVN</sequence>
<organism evidence="3 4">
    <name type="scientific">Planococcus salinus</name>
    <dbReference type="NCBI Taxonomy" id="1848460"/>
    <lineage>
        <taxon>Bacteria</taxon>
        <taxon>Bacillati</taxon>
        <taxon>Bacillota</taxon>
        <taxon>Bacilli</taxon>
        <taxon>Bacillales</taxon>
        <taxon>Caryophanaceae</taxon>
        <taxon>Planococcus</taxon>
    </lineage>
</organism>
<comment type="similarity">
    <text evidence="1">Belongs to the 4-hydroxybenzoyl-CoA thioesterase family.</text>
</comment>
<name>A0A3M8P9H2_9BACL</name>
<dbReference type="SUPFAM" id="SSF54637">
    <property type="entry name" value="Thioesterase/thiol ester dehydrase-isomerase"/>
    <property type="match status" value="1"/>
</dbReference>
<dbReference type="AlphaFoldDB" id="A0A3M8P9H2"/>
<dbReference type="InterPro" id="IPR029069">
    <property type="entry name" value="HotDog_dom_sf"/>
</dbReference>
<dbReference type="OrthoDB" id="9799036at2"/>
<evidence type="ECO:0000313" key="4">
    <source>
        <dbReference type="Proteomes" id="UP000275473"/>
    </source>
</evidence>
<dbReference type="GO" id="GO:0047617">
    <property type="term" value="F:fatty acyl-CoA hydrolase activity"/>
    <property type="evidence" value="ECO:0007669"/>
    <property type="project" value="TreeGrafter"/>
</dbReference>
<evidence type="ECO:0000256" key="2">
    <source>
        <dbReference type="ARBA" id="ARBA00022801"/>
    </source>
</evidence>
<dbReference type="Proteomes" id="UP000275473">
    <property type="component" value="Unassembled WGS sequence"/>
</dbReference>
<dbReference type="EMBL" id="RIAX01000003">
    <property type="protein sequence ID" value="RNF40339.1"/>
    <property type="molecule type" value="Genomic_DNA"/>
</dbReference>
<dbReference type="InterPro" id="IPR050563">
    <property type="entry name" value="4-hydroxybenzoyl-CoA_TE"/>
</dbReference>
<accession>A0A3M8P9H2</accession>
<evidence type="ECO:0000256" key="1">
    <source>
        <dbReference type="ARBA" id="ARBA00005953"/>
    </source>
</evidence>
<keyword evidence="4" id="KW-1185">Reference proteome</keyword>
<keyword evidence="2" id="KW-0378">Hydrolase</keyword>
<dbReference type="Gene3D" id="3.10.129.10">
    <property type="entry name" value="Hotdog Thioesterase"/>
    <property type="match status" value="1"/>
</dbReference>
<reference evidence="3 4" key="1">
    <citation type="journal article" date="2018" name="Int. J. Syst. Evol. Microbiol.">
        <title>Planococcus salinus sp. nov., a moderately halophilic bacterium isolated from a saline-alkali soil.</title>
        <authorList>
            <person name="Gan L."/>
        </authorList>
    </citation>
    <scope>NUCLEOTIDE SEQUENCE [LARGE SCALE GENOMIC DNA]</scope>
    <source>
        <strain evidence="3 4">LCB217</strain>
    </source>
</reference>
<protein>
    <submittedName>
        <fullName evidence="3">Acyl-CoA thioesterase</fullName>
    </submittedName>
</protein>
<dbReference type="Pfam" id="PF13279">
    <property type="entry name" value="4HBT_2"/>
    <property type="match status" value="1"/>
</dbReference>
<gene>
    <name evidence="3" type="ORF">EEX84_06220</name>
</gene>
<dbReference type="CDD" id="cd00586">
    <property type="entry name" value="4HBT"/>
    <property type="match status" value="1"/>
</dbReference>
<comment type="caution">
    <text evidence="3">The sequence shown here is derived from an EMBL/GenBank/DDBJ whole genome shotgun (WGS) entry which is preliminary data.</text>
</comment>